<accession>A0A1E3X1X5</accession>
<feature type="chain" id="PRO_5009139991" evidence="1">
    <location>
        <begin position="23"/>
        <end position="145"/>
    </location>
</feature>
<comment type="caution">
    <text evidence="2">The sequence shown here is derived from an EMBL/GenBank/DDBJ whole genome shotgun (WGS) entry which is preliminary data.</text>
</comment>
<dbReference type="Proteomes" id="UP000094056">
    <property type="component" value="Unassembled WGS sequence"/>
</dbReference>
<protein>
    <submittedName>
        <fullName evidence="2">Uncharacterized protein</fullName>
    </submittedName>
</protein>
<name>A0A1E3X1X5_9BACT</name>
<dbReference type="EMBL" id="MAYW01000440">
    <property type="protein sequence ID" value="ODS29626.1"/>
    <property type="molecule type" value="Genomic_DNA"/>
</dbReference>
<sequence>MTKKLVVLLLFFLGSVSSDVQDDIVSIPKKEVNKHDLIKKHTYLYPGRTENKVADNGDWPHSFLFNYDDENPEYYLSGGIAGDQLGVWFQPPATAYICSLLAIEWQFYQETDGDTINVHVYPIGTVSPDTVPNGDSIAVDSIFNE</sequence>
<proteinExistence type="predicted"/>
<keyword evidence="1" id="KW-0732">Signal</keyword>
<reference evidence="2 3" key="1">
    <citation type="submission" date="2016-07" db="EMBL/GenBank/DDBJ databases">
        <title>Draft genome of Scalindua rubra, obtained from a brine-seawater interface in the Red Sea, sheds light on salt adaptation in anammox bacteria.</title>
        <authorList>
            <person name="Speth D.R."/>
            <person name="Lagkouvardos I."/>
            <person name="Wang Y."/>
            <person name="Qian P.-Y."/>
            <person name="Dutilh B.E."/>
            <person name="Jetten M.S."/>
        </authorList>
    </citation>
    <scope>NUCLEOTIDE SEQUENCE [LARGE SCALE GENOMIC DNA]</scope>
    <source>
        <strain evidence="2">BSI-1</strain>
    </source>
</reference>
<gene>
    <name evidence="2" type="ORF">SCARUB_05278</name>
</gene>
<evidence type="ECO:0000256" key="1">
    <source>
        <dbReference type="SAM" id="SignalP"/>
    </source>
</evidence>
<feature type="non-terminal residue" evidence="2">
    <location>
        <position position="145"/>
    </location>
</feature>
<feature type="signal peptide" evidence="1">
    <location>
        <begin position="1"/>
        <end position="22"/>
    </location>
</feature>
<organism evidence="2 3">
    <name type="scientific">Candidatus Scalindua rubra</name>
    <dbReference type="NCBI Taxonomy" id="1872076"/>
    <lineage>
        <taxon>Bacteria</taxon>
        <taxon>Pseudomonadati</taxon>
        <taxon>Planctomycetota</taxon>
        <taxon>Candidatus Brocadiia</taxon>
        <taxon>Candidatus Brocadiales</taxon>
        <taxon>Candidatus Scalinduaceae</taxon>
        <taxon>Candidatus Scalindua</taxon>
    </lineage>
</organism>
<evidence type="ECO:0000313" key="2">
    <source>
        <dbReference type="EMBL" id="ODS29626.1"/>
    </source>
</evidence>
<dbReference type="AlphaFoldDB" id="A0A1E3X1X5"/>
<evidence type="ECO:0000313" key="3">
    <source>
        <dbReference type="Proteomes" id="UP000094056"/>
    </source>
</evidence>